<dbReference type="NCBIfam" id="TIGR01147">
    <property type="entry name" value="V_ATP_synt_G"/>
    <property type="match status" value="1"/>
</dbReference>
<dbReference type="GO" id="GO:0000221">
    <property type="term" value="C:vacuolar proton-transporting V-type ATPase, V1 domain"/>
    <property type="evidence" value="ECO:0007669"/>
    <property type="project" value="TreeGrafter"/>
</dbReference>
<comment type="similarity">
    <text evidence="1 5">Belongs to the V-ATPase G subunit family.</text>
</comment>
<comment type="subunit">
    <text evidence="5">V-ATPase is a heteromultimeric enzyme made up of two complexes: the ATP-hydrolytic V1 complex and the proton translocation V0 complex.</text>
</comment>
<dbReference type="AlphaFoldDB" id="A0A034WQE6"/>
<dbReference type="Pfam" id="PF03179">
    <property type="entry name" value="V-ATPase_G"/>
    <property type="match status" value="1"/>
</dbReference>
<reference evidence="6" key="1">
    <citation type="journal article" date="2014" name="BMC Genomics">
        <title>Characterizing the developmental transcriptome of the oriental fruit fly, Bactrocera dorsalis (Diptera: Tephritidae) through comparative genomic analysis with Drosophila melanogaster utilizing modENCODE datasets.</title>
        <authorList>
            <person name="Geib S.M."/>
            <person name="Calla B."/>
            <person name="Hall B."/>
            <person name="Hou S."/>
            <person name="Manoukis N.C."/>
        </authorList>
    </citation>
    <scope>NUCLEOTIDE SEQUENCE</scope>
    <source>
        <strain evidence="6">Punador</strain>
    </source>
</reference>
<sequence length="126" mass="14630">MKASQTPLPHLIHAEKQAAEIIYEARKRKNLLMKKCKNAASKEVAMLGSEREEVLNAVTKRVNESLAITQRRVENTTKEKIAKIDEQVAKNRDKVVTMLLELMYKFTPEVHKNYRYSEDEDDDNLK</sequence>
<keyword evidence="4 5" id="KW-0406">Ion transport</keyword>
<dbReference type="GO" id="GO:0046961">
    <property type="term" value="F:proton-transporting ATPase activity, rotational mechanism"/>
    <property type="evidence" value="ECO:0007669"/>
    <property type="project" value="InterPro"/>
</dbReference>
<keyword evidence="3 5" id="KW-0375">Hydrogen ion transport</keyword>
<evidence type="ECO:0000256" key="2">
    <source>
        <dbReference type="ARBA" id="ARBA00022448"/>
    </source>
</evidence>
<dbReference type="PANTHER" id="PTHR12713">
    <property type="entry name" value="VACUOLAR ATP SYNTHASE SUBUNIT G"/>
    <property type="match status" value="1"/>
</dbReference>
<gene>
    <name evidence="6" type="primary">VATG1</name>
</gene>
<dbReference type="GO" id="GO:0016887">
    <property type="term" value="F:ATP hydrolysis activity"/>
    <property type="evidence" value="ECO:0007669"/>
    <property type="project" value="TreeGrafter"/>
</dbReference>
<comment type="function">
    <text evidence="5">Subunit of the V1 complex of vacuolar(H+)-ATPase (V-ATPase), a multisubunit enzyme composed of a peripheral complex (V1) that hydrolyzes ATP and a membrane integral complex (V0) that translocates protons. V-ATPase is responsible for acidifying and maintaining the pH of intracellular compartments and in some cell types, is targeted to the plasma membrane, where it is responsible for acidifying the extracellular environment.</text>
</comment>
<protein>
    <recommendedName>
        <fullName evidence="5">V-type proton ATPase subunit G</fullName>
    </recommendedName>
</protein>
<evidence type="ECO:0000256" key="3">
    <source>
        <dbReference type="ARBA" id="ARBA00022781"/>
    </source>
</evidence>
<organism evidence="6">
    <name type="scientific">Bactrocera dorsalis</name>
    <name type="common">Oriental fruit fly</name>
    <name type="synonym">Dacus dorsalis</name>
    <dbReference type="NCBI Taxonomy" id="27457"/>
    <lineage>
        <taxon>Eukaryota</taxon>
        <taxon>Metazoa</taxon>
        <taxon>Ecdysozoa</taxon>
        <taxon>Arthropoda</taxon>
        <taxon>Hexapoda</taxon>
        <taxon>Insecta</taxon>
        <taxon>Pterygota</taxon>
        <taxon>Neoptera</taxon>
        <taxon>Endopterygota</taxon>
        <taxon>Diptera</taxon>
        <taxon>Brachycera</taxon>
        <taxon>Muscomorpha</taxon>
        <taxon>Tephritoidea</taxon>
        <taxon>Tephritidae</taxon>
        <taxon>Bactrocera</taxon>
        <taxon>Bactrocera</taxon>
    </lineage>
</organism>
<dbReference type="InterPro" id="IPR005124">
    <property type="entry name" value="V-ATPase_G"/>
</dbReference>
<evidence type="ECO:0000256" key="1">
    <source>
        <dbReference type="ARBA" id="ARBA00010066"/>
    </source>
</evidence>
<dbReference type="Gene3D" id="1.20.5.2950">
    <property type="match status" value="1"/>
</dbReference>
<evidence type="ECO:0000256" key="5">
    <source>
        <dbReference type="RuleBase" id="RU364019"/>
    </source>
</evidence>
<dbReference type="PANTHER" id="PTHR12713:SF11">
    <property type="entry name" value="V-TYPE PROTON ATPASE SUBUNIT G"/>
    <property type="match status" value="1"/>
</dbReference>
<dbReference type="EMBL" id="GAKP01001161">
    <property type="protein sequence ID" value="JAC57791.1"/>
    <property type="molecule type" value="Transcribed_RNA"/>
</dbReference>
<proteinExistence type="inferred from homology"/>
<evidence type="ECO:0000256" key="4">
    <source>
        <dbReference type="ARBA" id="ARBA00023065"/>
    </source>
</evidence>
<name>A0A034WQE6_BACDO</name>
<dbReference type="OrthoDB" id="250802at2759"/>
<accession>A0A034WQE6</accession>
<keyword evidence="2 5" id="KW-0813">Transport</keyword>
<evidence type="ECO:0000313" key="6">
    <source>
        <dbReference type="EMBL" id="JAC57791.1"/>
    </source>
</evidence>